<comment type="subunit">
    <text evidence="7">Monomer.</text>
</comment>
<proteinExistence type="inferred from homology"/>
<evidence type="ECO:0000259" key="11">
    <source>
        <dbReference type="PROSITE" id="PS51713"/>
    </source>
</evidence>
<feature type="region of interest" description="G5" evidence="8">
    <location>
        <begin position="153"/>
        <end position="155"/>
    </location>
</feature>
<dbReference type="NCBIfam" id="TIGR00231">
    <property type="entry name" value="small_GTP"/>
    <property type="match status" value="1"/>
</dbReference>
<dbReference type="GO" id="GO:0005886">
    <property type="term" value="C:plasma membrane"/>
    <property type="evidence" value="ECO:0007669"/>
    <property type="project" value="UniProtKB-SubCell"/>
</dbReference>
<dbReference type="PRINTS" id="PR00326">
    <property type="entry name" value="GTP1OBG"/>
</dbReference>
<keyword evidence="3 7" id="KW-0690">Ribosome biogenesis</keyword>
<gene>
    <name evidence="7" type="primary">era</name>
    <name evidence="12" type="ORF">ENW00_06615</name>
</gene>
<feature type="region of interest" description="G3" evidence="8">
    <location>
        <begin position="61"/>
        <end position="64"/>
    </location>
</feature>
<dbReference type="GO" id="GO:0000028">
    <property type="term" value="P:ribosomal small subunit assembly"/>
    <property type="evidence" value="ECO:0007669"/>
    <property type="project" value="TreeGrafter"/>
</dbReference>
<dbReference type="CDD" id="cd22534">
    <property type="entry name" value="KH-II_Era"/>
    <property type="match status" value="1"/>
</dbReference>
<comment type="subcellular location">
    <subcellularLocation>
        <location evidence="7">Cytoplasm</location>
    </subcellularLocation>
    <subcellularLocation>
        <location evidence="7">Cell membrane</location>
        <topology evidence="7">Peripheral membrane protein</topology>
    </subcellularLocation>
</comment>
<dbReference type="InterPro" id="IPR004044">
    <property type="entry name" value="KH_dom_type_2"/>
</dbReference>
<feature type="region of interest" description="G1" evidence="8">
    <location>
        <begin position="14"/>
        <end position="21"/>
    </location>
</feature>
<feature type="region of interest" description="G2" evidence="8">
    <location>
        <begin position="40"/>
        <end position="44"/>
    </location>
</feature>
<evidence type="ECO:0000313" key="12">
    <source>
        <dbReference type="EMBL" id="HFX13809.1"/>
    </source>
</evidence>
<dbReference type="Gene3D" id="3.40.50.300">
    <property type="entry name" value="P-loop containing nucleotide triphosphate hydrolases"/>
    <property type="match status" value="1"/>
</dbReference>
<dbReference type="InterPro" id="IPR006073">
    <property type="entry name" value="GTP-bd"/>
</dbReference>
<keyword evidence="6 7" id="KW-0342">GTP-binding</keyword>
<evidence type="ECO:0000259" key="10">
    <source>
        <dbReference type="PROSITE" id="PS50823"/>
    </source>
</evidence>
<dbReference type="Gene3D" id="3.30.300.20">
    <property type="match status" value="1"/>
</dbReference>
<dbReference type="GO" id="GO:0005829">
    <property type="term" value="C:cytosol"/>
    <property type="evidence" value="ECO:0007669"/>
    <property type="project" value="TreeGrafter"/>
</dbReference>
<comment type="function">
    <text evidence="7">An essential GTPase that binds both GDP and GTP, with rapid nucleotide exchange. Plays a role in 16S rRNA processing and 30S ribosomal subunit biogenesis and possibly also in cell cycle regulation and energy metabolism.</text>
</comment>
<dbReference type="InterPro" id="IPR015946">
    <property type="entry name" value="KH_dom-like_a/b"/>
</dbReference>
<dbReference type="CDD" id="cd04163">
    <property type="entry name" value="Era"/>
    <property type="match status" value="1"/>
</dbReference>
<dbReference type="SUPFAM" id="SSF52540">
    <property type="entry name" value="P-loop containing nucleoside triphosphate hydrolases"/>
    <property type="match status" value="1"/>
</dbReference>
<keyword evidence="7" id="KW-0963">Cytoplasm</keyword>
<keyword evidence="7" id="KW-0472">Membrane</keyword>
<evidence type="ECO:0000256" key="3">
    <source>
        <dbReference type="ARBA" id="ARBA00022517"/>
    </source>
</evidence>
<dbReference type="InterPro" id="IPR009019">
    <property type="entry name" value="KH_sf_prok-type"/>
</dbReference>
<comment type="similarity">
    <text evidence="1 7 8 9">Belongs to the TRAFAC class TrmE-Era-EngA-EngB-Septin-like GTPase superfamily. Era GTPase family.</text>
</comment>
<dbReference type="InterPro" id="IPR027417">
    <property type="entry name" value="P-loop_NTPase"/>
</dbReference>
<evidence type="ECO:0000256" key="4">
    <source>
        <dbReference type="ARBA" id="ARBA00022741"/>
    </source>
</evidence>
<reference evidence="12" key="1">
    <citation type="journal article" date="2020" name="mSystems">
        <title>Genome- and Community-Level Interaction Insights into Carbon Utilization and Element Cycling Functions of Hydrothermarchaeota in Hydrothermal Sediment.</title>
        <authorList>
            <person name="Zhou Z."/>
            <person name="Liu Y."/>
            <person name="Xu W."/>
            <person name="Pan J."/>
            <person name="Luo Z.H."/>
            <person name="Li M."/>
        </authorList>
    </citation>
    <scope>NUCLEOTIDE SEQUENCE [LARGE SCALE GENOMIC DNA]</scope>
    <source>
        <strain evidence="12">SpSt-81</strain>
    </source>
</reference>
<dbReference type="InterPro" id="IPR005225">
    <property type="entry name" value="Small_GTP-bd"/>
</dbReference>
<dbReference type="PROSITE" id="PS51713">
    <property type="entry name" value="G_ERA"/>
    <property type="match status" value="1"/>
</dbReference>
<dbReference type="PANTHER" id="PTHR42698:SF1">
    <property type="entry name" value="GTPASE ERA, MITOCHONDRIAL"/>
    <property type="match status" value="1"/>
</dbReference>
<dbReference type="FunFam" id="3.30.300.20:FF:000003">
    <property type="entry name" value="GTPase Era"/>
    <property type="match status" value="1"/>
</dbReference>
<evidence type="ECO:0000256" key="5">
    <source>
        <dbReference type="ARBA" id="ARBA00022884"/>
    </source>
</evidence>
<keyword evidence="7" id="KW-1003">Cell membrane</keyword>
<evidence type="ECO:0000256" key="8">
    <source>
        <dbReference type="PROSITE-ProRule" id="PRU01050"/>
    </source>
</evidence>
<dbReference type="GO" id="GO:0005525">
    <property type="term" value="F:GTP binding"/>
    <property type="evidence" value="ECO:0007669"/>
    <property type="project" value="UniProtKB-UniRule"/>
</dbReference>
<dbReference type="PANTHER" id="PTHR42698">
    <property type="entry name" value="GTPASE ERA"/>
    <property type="match status" value="1"/>
</dbReference>
<comment type="caution">
    <text evidence="12">The sequence shown here is derived from an EMBL/GenBank/DDBJ whole genome shotgun (WGS) entry which is preliminary data.</text>
</comment>
<keyword evidence="4 7" id="KW-0547">Nucleotide-binding</keyword>
<dbReference type="EMBL" id="DTIN01000025">
    <property type="protein sequence ID" value="HFX13809.1"/>
    <property type="molecule type" value="Genomic_DNA"/>
</dbReference>
<dbReference type="GO" id="GO:0003924">
    <property type="term" value="F:GTPase activity"/>
    <property type="evidence" value="ECO:0007669"/>
    <property type="project" value="UniProtKB-UniRule"/>
</dbReference>
<dbReference type="NCBIfam" id="NF000908">
    <property type="entry name" value="PRK00089.1"/>
    <property type="match status" value="1"/>
</dbReference>
<accession>A0A7C3MKG9</accession>
<feature type="binding site" evidence="7">
    <location>
        <begin position="14"/>
        <end position="21"/>
    </location>
    <ligand>
        <name>GTP</name>
        <dbReference type="ChEBI" id="CHEBI:37565"/>
    </ligand>
</feature>
<evidence type="ECO:0000256" key="9">
    <source>
        <dbReference type="RuleBase" id="RU003761"/>
    </source>
</evidence>
<keyword evidence="7" id="KW-0699">rRNA-binding</keyword>
<dbReference type="InterPro" id="IPR030388">
    <property type="entry name" value="G_ERA_dom"/>
</dbReference>
<sequence>MMGNTKLAYVSIIGKPNAGKSTLLNLLVGEKVSIVADKPQTTRQRILGVLTLEDAQFIFLDTPGWFPPKHLLGEYMQKTIKQTIEDSDIVLYVIDATLELDEDNKTLLHFVKGQKKPCLVLLNKIDAVSTKILEERKNKIISLGVDPNNIIEISALYGTNKDLLLEKLKELSPEGEFLYPPDMLTDQTDKFWISEIIREKIIHLTHQEVPHSVAVYVDEIDERKNGQLIYIRSTIIVERPTQKAILIGRNGQMLKKIGTLARMELEEYFKKQVYLDLWVKVREKWRKKPEILRELGYI</sequence>
<dbReference type="HAMAP" id="MF_00367">
    <property type="entry name" value="GTPase_Era"/>
    <property type="match status" value="1"/>
</dbReference>
<evidence type="ECO:0000256" key="6">
    <source>
        <dbReference type="ARBA" id="ARBA00023134"/>
    </source>
</evidence>
<dbReference type="GO" id="GO:0043024">
    <property type="term" value="F:ribosomal small subunit binding"/>
    <property type="evidence" value="ECO:0007669"/>
    <property type="project" value="TreeGrafter"/>
</dbReference>
<feature type="domain" description="Era-type G" evidence="11">
    <location>
        <begin position="6"/>
        <end position="174"/>
    </location>
</feature>
<feature type="domain" description="KH type-2" evidence="10">
    <location>
        <begin position="197"/>
        <end position="283"/>
    </location>
</feature>
<organism evidence="12">
    <name type="scientific">Dictyoglomus thermophilum</name>
    <dbReference type="NCBI Taxonomy" id="14"/>
    <lineage>
        <taxon>Bacteria</taxon>
        <taxon>Pseudomonadati</taxon>
        <taxon>Dictyoglomota</taxon>
        <taxon>Dictyoglomia</taxon>
        <taxon>Dictyoglomales</taxon>
        <taxon>Dictyoglomaceae</taxon>
        <taxon>Dictyoglomus</taxon>
    </lineage>
</organism>
<dbReference type="AlphaFoldDB" id="A0A7C3MKG9"/>
<protein>
    <recommendedName>
        <fullName evidence="2 7">GTPase Era</fullName>
    </recommendedName>
</protein>
<feature type="region of interest" description="G4" evidence="8">
    <location>
        <begin position="123"/>
        <end position="126"/>
    </location>
</feature>
<dbReference type="SUPFAM" id="SSF54814">
    <property type="entry name" value="Prokaryotic type KH domain (KH-domain type II)"/>
    <property type="match status" value="1"/>
</dbReference>
<keyword evidence="5 7" id="KW-0694">RNA-binding</keyword>
<dbReference type="InterPro" id="IPR005662">
    <property type="entry name" value="GTPase_Era-like"/>
</dbReference>
<evidence type="ECO:0000256" key="2">
    <source>
        <dbReference type="ARBA" id="ARBA00020484"/>
    </source>
</evidence>
<dbReference type="Pfam" id="PF01926">
    <property type="entry name" value="MMR_HSR1"/>
    <property type="match status" value="1"/>
</dbReference>
<name>A0A7C3MKG9_DICTH</name>
<feature type="binding site" evidence="7">
    <location>
        <begin position="123"/>
        <end position="126"/>
    </location>
    <ligand>
        <name>GTP</name>
        <dbReference type="ChEBI" id="CHEBI:37565"/>
    </ligand>
</feature>
<evidence type="ECO:0000256" key="1">
    <source>
        <dbReference type="ARBA" id="ARBA00007921"/>
    </source>
</evidence>
<feature type="binding site" evidence="7">
    <location>
        <begin position="61"/>
        <end position="65"/>
    </location>
    <ligand>
        <name>GTP</name>
        <dbReference type="ChEBI" id="CHEBI:37565"/>
    </ligand>
</feature>
<dbReference type="Pfam" id="PF07650">
    <property type="entry name" value="KH_2"/>
    <property type="match status" value="1"/>
</dbReference>
<dbReference type="PROSITE" id="PS50823">
    <property type="entry name" value="KH_TYPE_2"/>
    <property type="match status" value="1"/>
</dbReference>
<evidence type="ECO:0000256" key="7">
    <source>
        <dbReference type="HAMAP-Rule" id="MF_00367"/>
    </source>
</evidence>
<dbReference type="NCBIfam" id="TIGR00436">
    <property type="entry name" value="era"/>
    <property type="match status" value="1"/>
</dbReference>
<dbReference type="GO" id="GO:0070181">
    <property type="term" value="F:small ribosomal subunit rRNA binding"/>
    <property type="evidence" value="ECO:0007669"/>
    <property type="project" value="UniProtKB-UniRule"/>
</dbReference>